<comment type="caution">
    <text evidence="3">The sequence shown here is derived from an EMBL/GenBank/DDBJ whole genome shotgun (WGS) entry which is preliminary data.</text>
</comment>
<feature type="domain" description="Phytase-like" evidence="2">
    <location>
        <begin position="36"/>
        <end position="263"/>
    </location>
</feature>
<keyword evidence="1" id="KW-0732">Signal</keyword>
<protein>
    <recommendedName>
        <fullName evidence="2">Phytase-like domain-containing protein</fullName>
    </recommendedName>
</protein>
<evidence type="ECO:0000313" key="4">
    <source>
        <dbReference type="Proteomes" id="UP000027746"/>
    </source>
</evidence>
<dbReference type="SUPFAM" id="SSF101898">
    <property type="entry name" value="NHL repeat"/>
    <property type="match status" value="1"/>
</dbReference>
<feature type="signal peptide" evidence="1">
    <location>
        <begin position="1"/>
        <end position="18"/>
    </location>
</feature>
<dbReference type="Proteomes" id="UP000027746">
    <property type="component" value="Unassembled WGS sequence"/>
</dbReference>
<dbReference type="RefSeq" id="WP_051693994.1">
    <property type="nucleotide sequence ID" value="NZ_CP054599.1"/>
</dbReference>
<proteinExistence type="predicted"/>
<dbReference type="Pfam" id="PF13449">
    <property type="entry name" value="Phytase-like"/>
    <property type="match status" value="1"/>
</dbReference>
<reference evidence="3 4" key="1">
    <citation type="submission" date="2014-01" db="EMBL/GenBank/DDBJ databases">
        <title>Sulfitobacter sp. H3 (MCCC 1A00686) Genome Sequencing.</title>
        <authorList>
            <person name="Lai Q."/>
            <person name="Hong Z."/>
        </authorList>
    </citation>
    <scope>NUCLEOTIDE SEQUENCE [LARGE SCALE GENOMIC DNA]</scope>
    <source>
        <strain evidence="3 4">H3</strain>
    </source>
</reference>
<dbReference type="InterPro" id="IPR014567">
    <property type="entry name" value="UCP031900"/>
</dbReference>
<dbReference type="EMBL" id="JAMD01000002">
    <property type="protein sequence ID" value="KEJ97173.1"/>
    <property type="molecule type" value="Genomic_DNA"/>
</dbReference>
<dbReference type="InterPro" id="IPR027372">
    <property type="entry name" value="Phytase-like_dom"/>
</dbReference>
<evidence type="ECO:0000313" key="3">
    <source>
        <dbReference type="EMBL" id="KEJ97173.1"/>
    </source>
</evidence>
<dbReference type="AlphaFoldDB" id="A0A073J3I9"/>
<dbReference type="OrthoDB" id="9798693at2"/>
<organism evidence="3 4">
    <name type="scientific">Pseudosulfitobacter pseudonitzschiae</name>
    <dbReference type="NCBI Taxonomy" id="1402135"/>
    <lineage>
        <taxon>Bacteria</taxon>
        <taxon>Pseudomonadati</taxon>
        <taxon>Pseudomonadota</taxon>
        <taxon>Alphaproteobacteria</taxon>
        <taxon>Rhodobacterales</taxon>
        <taxon>Roseobacteraceae</taxon>
        <taxon>Pseudosulfitobacter</taxon>
    </lineage>
</organism>
<feature type="chain" id="PRO_5001691764" description="Phytase-like domain-containing protein" evidence="1">
    <location>
        <begin position="19"/>
        <end position="278"/>
    </location>
</feature>
<sequence>MLRRSVLALICAAACANAEPALTLDGITPLPRLSDSFGGLSAIEMSDGGAEALVLSDRGALFHLVMDRTGDTMEVASATPDNRTAQLGDTEGMAVDAQGTLYISLEGPAGIFAERADGTFERLKDHADFAGMVTNRALEALAVSANGTLVTMPEATATSATPFPVYLYKDGSWTKGPELPREGSFLVTGADFGSDGLLYVLERAVSFRGFASRIRRFDLTAPDLSEMTLLKTDAGTYGNLEGLSVWQDAKGITHLSLVADDNFNVFQSNQIVEFTLTE</sequence>
<evidence type="ECO:0000259" key="2">
    <source>
        <dbReference type="Pfam" id="PF13449"/>
    </source>
</evidence>
<dbReference type="PIRSF" id="PIRSF031900">
    <property type="entry name" value="UCP031900"/>
    <property type="match status" value="1"/>
</dbReference>
<evidence type="ECO:0000256" key="1">
    <source>
        <dbReference type="SAM" id="SignalP"/>
    </source>
</evidence>
<accession>A0A073J3I9</accession>
<dbReference type="GeneID" id="68871799"/>
<name>A0A073J3I9_9RHOB</name>
<keyword evidence="4" id="KW-1185">Reference proteome</keyword>
<gene>
    <name evidence="3" type="ORF">SUH3_10385</name>
</gene>